<proteinExistence type="predicted"/>
<evidence type="ECO:0000313" key="1">
    <source>
        <dbReference type="EMBL" id="OCS92629.1"/>
    </source>
</evidence>
<dbReference type="AlphaFoldDB" id="A0A1C0YZQ8"/>
<gene>
    <name evidence="1" type="ORF">A6K76_06000</name>
</gene>
<evidence type="ECO:0000313" key="2">
    <source>
        <dbReference type="Proteomes" id="UP000093482"/>
    </source>
</evidence>
<protein>
    <submittedName>
        <fullName evidence="1">Uncharacterized protein</fullName>
    </submittedName>
</protein>
<organism evidence="1 2">
    <name type="scientific">Caryophanon latum</name>
    <dbReference type="NCBI Taxonomy" id="33977"/>
    <lineage>
        <taxon>Bacteria</taxon>
        <taxon>Bacillati</taxon>
        <taxon>Bacillota</taxon>
        <taxon>Bacilli</taxon>
        <taxon>Bacillales</taxon>
        <taxon>Caryophanaceae</taxon>
        <taxon>Caryophanon</taxon>
    </lineage>
</organism>
<sequence length="69" mass="7808">MAVSNHLITTFTKEILNTDINIIPRFLALDVYALSYIFDNDEDFSLVTDFPSEKAHCFSYGMKAKSVKG</sequence>
<accession>A0A1C0YZQ8</accession>
<comment type="caution">
    <text evidence="1">The sequence shown here is derived from an EMBL/GenBank/DDBJ whole genome shotgun (WGS) entry which is preliminary data.</text>
</comment>
<name>A0A1C0YZQ8_9BACL</name>
<keyword evidence="2" id="KW-1185">Reference proteome</keyword>
<dbReference type="Proteomes" id="UP000093482">
    <property type="component" value="Unassembled WGS sequence"/>
</dbReference>
<reference evidence="1 2" key="1">
    <citation type="submission" date="2016-07" db="EMBL/GenBank/DDBJ databases">
        <title>Caryophanon latum genome sequencing.</title>
        <authorList>
            <person name="Verma A."/>
            <person name="Pal Y."/>
            <person name="Krishnamurthi S."/>
        </authorList>
    </citation>
    <scope>NUCLEOTIDE SEQUENCE [LARGE SCALE GENOMIC DNA]</scope>
    <source>
        <strain evidence="1 2">DSM 14151</strain>
    </source>
</reference>
<dbReference type="EMBL" id="MATO01000014">
    <property type="protein sequence ID" value="OCS92629.1"/>
    <property type="molecule type" value="Genomic_DNA"/>
</dbReference>